<sequence>MSYSTSSQYPSNLSSLLSPLALGREKLLLLGLLKKFIFLRISSLKTSFPNLKPILGSQSVVLVLLRSRSSTQFSIQMSDSFRILVRIIASACAKKIGGAMFQKALLYINKLSTLLRMQVISHPEFSSISSQ</sequence>
<evidence type="ECO:0000313" key="2">
    <source>
        <dbReference type="Proteomes" id="UP000324800"/>
    </source>
</evidence>
<name>A0A5J4VGW7_9EUKA</name>
<dbReference type="AlphaFoldDB" id="A0A5J4VGW7"/>
<protein>
    <submittedName>
        <fullName evidence="1">Uncharacterized protein</fullName>
    </submittedName>
</protein>
<comment type="caution">
    <text evidence="1">The sequence shown here is derived from an EMBL/GenBank/DDBJ whole genome shotgun (WGS) entry which is preliminary data.</text>
</comment>
<dbReference type="Proteomes" id="UP000324800">
    <property type="component" value="Unassembled WGS sequence"/>
</dbReference>
<reference evidence="1 2" key="1">
    <citation type="submission" date="2019-03" db="EMBL/GenBank/DDBJ databases">
        <title>Single cell metagenomics reveals metabolic interactions within the superorganism composed of flagellate Streblomastix strix and complex community of Bacteroidetes bacteria on its surface.</title>
        <authorList>
            <person name="Treitli S.C."/>
            <person name="Kolisko M."/>
            <person name="Husnik F."/>
            <person name="Keeling P."/>
            <person name="Hampl V."/>
        </authorList>
    </citation>
    <scope>NUCLEOTIDE SEQUENCE [LARGE SCALE GENOMIC DNA]</scope>
    <source>
        <strain evidence="1">ST1C</strain>
    </source>
</reference>
<gene>
    <name evidence="1" type="ORF">EZS28_022700</name>
</gene>
<evidence type="ECO:0000313" key="1">
    <source>
        <dbReference type="EMBL" id="KAA6381770.1"/>
    </source>
</evidence>
<organism evidence="1 2">
    <name type="scientific">Streblomastix strix</name>
    <dbReference type="NCBI Taxonomy" id="222440"/>
    <lineage>
        <taxon>Eukaryota</taxon>
        <taxon>Metamonada</taxon>
        <taxon>Preaxostyla</taxon>
        <taxon>Oxymonadida</taxon>
        <taxon>Streblomastigidae</taxon>
        <taxon>Streblomastix</taxon>
    </lineage>
</organism>
<accession>A0A5J4VGW7</accession>
<proteinExistence type="predicted"/>
<feature type="non-terminal residue" evidence="1">
    <location>
        <position position="131"/>
    </location>
</feature>
<dbReference type="EMBL" id="SNRW01007136">
    <property type="protein sequence ID" value="KAA6381770.1"/>
    <property type="molecule type" value="Genomic_DNA"/>
</dbReference>